<comment type="caution">
    <text evidence="1">The sequence shown here is derived from an EMBL/GenBank/DDBJ whole genome shotgun (WGS) entry which is preliminary data.</text>
</comment>
<reference evidence="2" key="1">
    <citation type="journal article" date="2019" name="Int. J. Syst. Evol. Microbiol.">
        <title>The Global Catalogue of Microorganisms (GCM) 10K type strain sequencing project: providing services to taxonomists for standard genome sequencing and annotation.</title>
        <authorList>
            <consortium name="The Broad Institute Genomics Platform"/>
            <consortium name="The Broad Institute Genome Sequencing Center for Infectious Disease"/>
            <person name="Wu L."/>
            <person name="Ma J."/>
        </authorList>
    </citation>
    <scope>NUCLEOTIDE SEQUENCE [LARGE SCALE GENOMIC DNA]</scope>
    <source>
        <strain evidence="2">NBRC 108755</strain>
    </source>
</reference>
<proteinExistence type="predicted"/>
<sequence length="113" mass="12419">MRSDPLTIHLASELELPGDWQKRMVVTHELAHVYQAADAARFDDGSSAADRLLASGLFQGSNEKMADCYSLTVLDEWSLRQGNVTLGYGYVCDATERQAIRDWAAELNAPTSG</sequence>
<keyword evidence="2" id="KW-1185">Reference proteome</keyword>
<evidence type="ECO:0000313" key="1">
    <source>
        <dbReference type="EMBL" id="GMA89978.1"/>
    </source>
</evidence>
<organism evidence="1 2">
    <name type="scientific">Homoserinibacter gongjuensis</name>
    <dbReference type="NCBI Taxonomy" id="1162968"/>
    <lineage>
        <taxon>Bacteria</taxon>
        <taxon>Bacillati</taxon>
        <taxon>Actinomycetota</taxon>
        <taxon>Actinomycetes</taxon>
        <taxon>Micrococcales</taxon>
        <taxon>Microbacteriaceae</taxon>
        <taxon>Homoserinibacter</taxon>
    </lineage>
</organism>
<gene>
    <name evidence="1" type="ORF">GCM10025869_05070</name>
</gene>
<protein>
    <submittedName>
        <fullName evidence="1">Uncharacterized protein</fullName>
    </submittedName>
</protein>
<dbReference type="RefSeq" id="WP_284297502.1">
    <property type="nucleotide sequence ID" value="NZ_BSVA01000001.1"/>
</dbReference>
<evidence type="ECO:0000313" key="2">
    <source>
        <dbReference type="Proteomes" id="UP001157069"/>
    </source>
</evidence>
<dbReference type="Proteomes" id="UP001157069">
    <property type="component" value="Unassembled WGS sequence"/>
</dbReference>
<name>A0ABQ6JPJ1_9MICO</name>
<dbReference type="EMBL" id="BSVA01000001">
    <property type="protein sequence ID" value="GMA89978.1"/>
    <property type="molecule type" value="Genomic_DNA"/>
</dbReference>
<accession>A0ABQ6JPJ1</accession>